<protein>
    <submittedName>
        <fullName evidence="1">Uncharacterized protein</fullName>
    </submittedName>
</protein>
<dbReference type="Proteomes" id="UP000887116">
    <property type="component" value="Unassembled WGS sequence"/>
</dbReference>
<gene>
    <name evidence="1" type="ORF">TNCT_576141</name>
</gene>
<name>A0A8X6J9S0_TRICU</name>
<sequence length="85" mass="9568">MCLNIVKCVLKSVAVDLEGDPTSKNVPWFPGLSTGWGVMWRKRAELDKFPIQCKREVQSDCCKLRSTSASEANKNEMFGSKQTKE</sequence>
<accession>A0A8X6J9S0</accession>
<proteinExistence type="predicted"/>
<keyword evidence="2" id="KW-1185">Reference proteome</keyword>
<reference evidence="1" key="1">
    <citation type="submission" date="2020-07" db="EMBL/GenBank/DDBJ databases">
        <title>Multicomponent nature underlies the extraordinary mechanical properties of spider dragline silk.</title>
        <authorList>
            <person name="Kono N."/>
            <person name="Nakamura H."/>
            <person name="Mori M."/>
            <person name="Yoshida Y."/>
            <person name="Ohtoshi R."/>
            <person name="Malay A.D."/>
            <person name="Moran D.A.P."/>
            <person name="Tomita M."/>
            <person name="Numata K."/>
            <person name="Arakawa K."/>
        </authorList>
    </citation>
    <scope>NUCLEOTIDE SEQUENCE</scope>
</reference>
<organism evidence="1 2">
    <name type="scientific">Trichonephila clavata</name>
    <name type="common">Joro spider</name>
    <name type="synonym">Nephila clavata</name>
    <dbReference type="NCBI Taxonomy" id="2740835"/>
    <lineage>
        <taxon>Eukaryota</taxon>
        <taxon>Metazoa</taxon>
        <taxon>Ecdysozoa</taxon>
        <taxon>Arthropoda</taxon>
        <taxon>Chelicerata</taxon>
        <taxon>Arachnida</taxon>
        <taxon>Araneae</taxon>
        <taxon>Araneomorphae</taxon>
        <taxon>Entelegynae</taxon>
        <taxon>Araneoidea</taxon>
        <taxon>Nephilidae</taxon>
        <taxon>Trichonephila</taxon>
    </lineage>
</organism>
<evidence type="ECO:0000313" key="2">
    <source>
        <dbReference type="Proteomes" id="UP000887116"/>
    </source>
</evidence>
<dbReference type="AlphaFoldDB" id="A0A8X6J9S0"/>
<comment type="caution">
    <text evidence="1">The sequence shown here is derived from an EMBL/GenBank/DDBJ whole genome shotgun (WGS) entry which is preliminary data.</text>
</comment>
<evidence type="ECO:0000313" key="1">
    <source>
        <dbReference type="EMBL" id="GFR16568.1"/>
    </source>
</evidence>
<dbReference type="EMBL" id="BMAO01037273">
    <property type="protein sequence ID" value="GFR16568.1"/>
    <property type="molecule type" value="Genomic_DNA"/>
</dbReference>